<feature type="compositionally biased region" description="Polar residues" evidence="1">
    <location>
        <begin position="210"/>
        <end position="222"/>
    </location>
</feature>
<sequence>MHLYRIVHNIRSATRLKKKNVPNWEEICGDLHAVRIIGQTGGFPKSSKESLKRSLQCVLQKSKEFAVEEESPPKKRKIDGAPCSKNVDKSISTSTDEKNEQVTNASNDNMKIEESSNECEKGTKENENSATTSLAQTKAQTTNDIESHIEIIYECLDELNEASVNTTGSNSTSSNKTITNDTILISSETSSQENIETANESAEIGDVKSNDPTAAQNESKNE</sequence>
<dbReference type="AlphaFoldDB" id="A0A1J1I5C9"/>
<feature type="compositionally biased region" description="Polar residues" evidence="1">
    <location>
        <begin position="128"/>
        <end position="141"/>
    </location>
</feature>
<feature type="region of interest" description="Disordered" evidence="1">
    <location>
        <begin position="164"/>
        <end position="222"/>
    </location>
</feature>
<gene>
    <name evidence="2" type="ORF">CLUMA_CG008902</name>
</gene>
<organism evidence="2 3">
    <name type="scientific">Clunio marinus</name>
    <dbReference type="NCBI Taxonomy" id="568069"/>
    <lineage>
        <taxon>Eukaryota</taxon>
        <taxon>Metazoa</taxon>
        <taxon>Ecdysozoa</taxon>
        <taxon>Arthropoda</taxon>
        <taxon>Hexapoda</taxon>
        <taxon>Insecta</taxon>
        <taxon>Pterygota</taxon>
        <taxon>Neoptera</taxon>
        <taxon>Endopterygota</taxon>
        <taxon>Diptera</taxon>
        <taxon>Nematocera</taxon>
        <taxon>Chironomoidea</taxon>
        <taxon>Chironomidae</taxon>
        <taxon>Clunio</taxon>
    </lineage>
</organism>
<dbReference type="STRING" id="568069.A0A1J1I5C9"/>
<reference evidence="2 3" key="1">
    <citation type="submission" date="2015-04" db="EMBL/GenBank/DDBJ databases">
        <authorList>
            <person name="Syromyatnikov M.Y."/>
            <person name="Popov V.N."/>
        </authorList>
    </citation>
    <scope>NUCLEOTIDE SEQUENCE [LARGE SCALE GENOMIC DNA]</scope>
</reference>
<feature type="compositionally biased region" description="Polar residues" evidence="1">
    <location>
        <begin position="183"/>
        <end position="200"/>
    </location>
</feature>
<evidence type="ECO:0000256" key="1">
    <source>
        <dbReference type="SAM" id="MobiDB-lite"/>
    </source>
</evidence>
<feature type="compositionally biased region" description="Low complexity" evidence="1">
    <location>
        <begin position="164"/>
        <end position="182"/>
    </location>
</feature>
<keyword evidence="3" id="KW-1185">Reference proteome</keyword>
<proteinExistence type="predicted"/>
<protein>
    <submittedName>
        <fullName evidence="2">CLUMA_CG008902, isoform A</fullName>
    </submittedName>
</protein>
<evidence type="ECO:0000313" key="3">
    <source>
        <dbReference type="Proteomes" id="UP000183832"/>
    </source>
</evidence>
<feature type="region of interest" description="Disordered" evidence="1">
    <location>
        <begin position="68"/>
        <end position="141"/>
    </location>
</feature>
<name>A0A1J1I5C9_9DIPT</name>
<dbReference type="EMBL" id="CVRI01000041">
    <property type="protein sequence ID" value="CRK95387.1"/>
    <property type="molecule type" value="Genomic_DNA"/>
</dbReference>
<feature type="compositionally biased region" description="Basic and acidic residues" evidence="1">
    <location>
        <begin position="110"/>
        <end position="127"/>
    </location>
</feature>
<dbReference type="Proteomes" id="UP000183832">
    <property type="component" value="Unassembled WGS sequence"/>
</dbReference>
<accession>A0A1J1I5C9</accession>
<evidence type="ECO:0000313" key="2">
    <source>
        <dbReference type="EMBL" id="CRK95387.1"/>
    </source>
</evidence>